<dbReference type="EMBL" id="JAVRHZ010000001">
    <property type="protein sequence ID" value="MDT0554563.1"/>
    <property type="molecule type" value="Genomic_DNA"/>
</dbReference>
<accession>A0ABU2YC04</accession>
<evidence type="ECO:0000313" key="2">
    <source>
        <dbReference type="Proteomes" id="UP001254488"/>
    </source>
</evidence>
<sequence>MRNTITLMSIVLLLTACSSVKRNEKFLALGNYDEAIELAVKKIAKDKDSKKSKEHISLLEQAFAKVVDQDLRRIKYLEKDTNPENVREIYYIYAGLESRQQLIRPLLPLKNGSFAIVDYTDEIVQAKKDYADFLFAEGNNYLNRNTVLDAREAHHYFSKLKDIQPNYFEVDKLLNEAHYQGTDFVSVQINNLSNQIIPRRLEQELLDFNTYGLDDFWTEYHGAKQNGIPYSYGVSLNFKQIGVSPEHVREKEYNRTKRIKDGWEYKLDRNGNVMKDSLGNDIKVDIIKVVKARVTYTEQVKSVLVGGTVVYRDFERKEVIDRHPLSSEFIFENIFARYRGDERALTEEDKRLLRNDFIPFPSNEQMVLDAGTDIKIRLSEILEQNSFR</sequence>
<dbReference type="Proteomes" id="UP001254488">
    <property type="component" value="Unassembled WGS sequence"/>
</dbReference>
<comment type="caution">
    <text evidence="1">The sequence shown here is derived from an EMBL/GenBank/DDBJ whole genome shotgun (WGS) entry which is preliminary data.</text>
</comment>
<protein>
    <recommendedName>
        <fullName evidence="3">Lipoprotein</fullName>
    </recommendedName>
</protein>
<evidence type="ECO:0000313" key="1">
    <source>
        <dbReference type="EMBL" id="MDT0554563.1"/>
    </source>
</evidence>
<dbReference type="PROSITE" id="PS51257">
    <property type="entry name" value="PROKAR_LIPOPROTEIN"/>
    <property type="match status" value="1"/>
</dbReference>
<proteinExistence type="predicted"/>
<name>A0ABU2YC04_9FLAO</name>
<reference evidence="1 2" key="1">
    <citation type="submission" date="2023-09" db="EMBL/GenBank/DDBJ databases">
        <authorList>
            <person name="Rey-Velasco X."/>
        </authorList>
    </citation>
    <scope>NUCLEOTIDE SEQUENCE [LARGE SCALE GENOMIC DNA]</scope>
    <source>
        <strain evidence="1 2">W242</strain>
    </source>
</reference>
<dbReference type="RefSeq" id="WP_311331524.1">
    <property type="nucleotide sequence ID" value="NZ_JAVRHZ010000001.1"/>
</dbReference>
<keyword evidence="2" id="KW-1185">Reference proteome</keyword>
<organism evidence="1 2">
    <name type="scientific">Patiriisocius hiemis</name>
    <dbReference type="NCBI Taxonomy" id="3075604"/>
    <lineage>
        <taxon>Bacteria</taxon>
        <taxon>Pseudomonadati</taxon>
        <taxon>Bacteroidota</taxon>
        <taxon>Flavobacteriia</taxon>
        <taxon>Flavobacteriales</taxon>
        <taxon>Flavobacteriaceae</taxon>
        <taxon>Patiriisocius</taxon>
    </lineage>
</organism>
<evidence type="ECO:0008006" key="3">
    <source>
        <dbReference type="Google" id="ProtNLM"/>
    </source>
</evidence>
<gene>
    <name evidence="1" type="ORF">RM538_01000</name>
</gene>